<dbReference type="InterPro" id="IPR050708">
    <property type="entry name" value="T6SS_VgrG/RHS"/>
</dbReference>
<evidence type="ECO:0000259" key="3">
    <source>
        <dbReference type="Pfam" id="PF09994"/>
    </source>
</evidence>
<name>A0ABV9GWG4_9BURK</name>
<proteinExistence type="predicted"/>
<feature type="compositionally biased region" description="Polar residues" evidence="2">
    <location>
        <begin position="250"/>
        <end position="267"/>
    </location>
</feature>
<gene>
    <name evidence="5" type="ORF">ACFO3A_08925</name>
</gene>
<sequence length="960" mass="105093">MLTPHGIQCRPSDSSLPDGCWLHYQRNGQGQVTALVRSPVQRPWLRKLAAEDAIASHLQRNLVGLQSYTAGNGIHSQWLRDGTGTLAGIVHSRPSAGPRQLHAQAQAQARIPTTPTPLWPATASVVQRLLGIGNAQASTAPSATTPATPAALAFFDERYLWSGDGLLLHSQRRHQGAAQQRYWAYDGAGQLVAGVQTSTTTDTATDTQVWRYAYQDQRRVLAQHTASQDELTAGTTRTHWDAQGRPTHQDAATTYNANGQPTGQGQRSYQWDALGRLTSIHAGETTRQEIARYHYDHRGLRIAKDAGGRTTSYLYSADRHLLAELNASGHIQRQYIYLADLLLAVIDTPKGAKLAQTVPEAAEKESPEPLEQTIGLWADVKALLSSYLPGNATLAYIHSNHLGAPEAATNENGELVWQASYAPFGAAAIQNQQSNFTLNIRLPGQYADEETGLHYNRQRYYDPAQGAYLTPDPLGHPDGPNAYAYVANNPLGWIDPDGLVLFAFDGTGNDESDRNALTNVVNFRDLYRDDGGTKYVTGVGTDHKGRDNYGDIISKDYDKTIVPFIAKIPDRGGNYSGPARIERMLLYFVDAAEAFENNNEAMNIDIVGFSRGAAQARDFANRLVGMLKDGAIWYQKHDPNTGRLSFDEAGNPIMGCQVVNFRFMGIFDTVLSTNFSEASYNLSIPSQFEYVAHAVALNEHRSTGPAGEEAFWTAPIRNFPSWDKTRLHLPQDDHYGGFPLQSIGASSSTPGQIRIELGFIGAHSDIGGGYTDGGVLSDVALAWMLRQAVNAGVQMDESFNIDMQGTAVLHDQANTMRFGNPNTAPSEIVIKIPTGNTNTYPDVEYETYKFPVEDREVRGAVGGSTQRTQSFSNANQTGGATSMVNADTYRFIHYDDRGKDKDGIPTPQSNMPSNKIPELQDRAPSKNKPCTPSTPGNCNRTGTVDLPSYIRWLLDNGYEL</sequence>
<evidence type="ECO:0000256" key="1">
    <source>
        <dbReference type="ARBA" id="ARBA00022737"/>
    </source>
</evidence>
<feature type="domain" description="Teneurin-like YD-shell" evidence="4">
    <location>
        <begin position="396"/>
        <end position="472"/>
    </location>
</feature>
<feature type="compositionally biased region" description="Polar residues" evidence="2">
    <location>
        <begin position="928"/>
        <end position="940"/>
    </location>
</feature>
<comment type="caution">
    <text evidence="5">The sequence shown here is derived from an EMBL/GenBank/DDBJ whole genome shotgun (WGS) entry which is preliminary data.</text>
</comment>
<dbReference type="NCBIfam" id="TIGR03696">
    <property type="entry name" value="Rhs_assc_core"/>
    <property type="match status" value="1"/>
</dbReference>
<reference evidence="6" key="1">
    <citation type="journal article" date="2019" name="Int. J. Syst. Evol. Microbiol.">
        <title>The Global Catalogue of Microorganisms (GCM) 10K type strain sequencing project: providing services to taxonomists for standard genome sequencing and annotation.</title>
        <authorList>
            <consortium name="The Broad Institute Genomics Platform"/>
            <consortium name="The Broad Institute Genome Sequencing Center for Infectious Disease"/>
            <person name="Wu L."/>
            <person name="Ma J."/>
        </authorList>
    </citation>
    <scope>NUCLEOTIDE SEQUENCE [LARGE SCALE GENOMIC DNA]</scope>
    <source>
        <strain evidence="6">JCM 11650</strain>
    </source>
</reference>
<dbReference type="PANTHER" id="PTHR32305:SF15">
    <property type="entry name" value="PROTEIN RHSA-RELATED"/>
    <property type="match status" value="1"/>
</dbReference>
<feature type="compositionally biased region" description="Polar residues" evidence="2">
    <location>
        <begin position="863"/>
        <end position="879"/>
    </location>
</feature>
<dbReference type="Gene3D" id="2.180.10.10">
    <property type="entry name" value="RHS repeat-associated core"/>
    <property type="match status" value="1"/>
</dbReference>
<accession>A0ABV9GWG4</accession>
<protein>
    <submittedName>
        <fullName evidence="5">RHS repeat-associated core domain-containing protein</fullName>
    </submittedName>
</protein>
<dbReference type="EMBL" id="JBHSEW010000007">
    <property type="protein sequence ID" value="MFC4622337.1"/>
    <property type="molecule type" value="Genomic_DNA"/>
</dbReference>
<dbReference type="InterPro" id="IPR022385">
    <property type="entry name" value="Rhs_assc_core"/>
</dbReference>
<evidence type="ECO:0000313" key="5">
    <source>
        <dbReference type="EMBL" id="MFC4622337.1"/>
    </source>
</evidence>
<dbReference type="InterPro" id="IPR018712">
    <property type="entry name" value="Tle1-like_cat"/>
</dbReference>
<dbReference type="Proteomes" id="UP001595967">
    <property type="component" value="Unassembled WGS sequence"/>
</dbReference>
<feature type="domain" description="Teneurin-like YD-shell" evidence="4">
    <location>
        <begin position="167"/>
        <end position="337"/>
    </location>
</feature>
<feature type="region of interest" description="Disordered" evidence="2">
    <location>
        <begin position="897"/>
        <end position="940"/>
    </location>
</feature>
<feature type="region of interest" description="Disordered" evidence="2">
    <location>
        <begin position="240"/>
        <end position="267"/>
    </location>
</feature>
<dbReference type="Pfam" id="PF25023">
    <property type="entry name" value="TEN_YD-shell"/>
    <property type="match status" value="2"/>
</dbReference>
<dbReference type="InterPro" id="IPR056823">
    <property type="entry name" value="TEN-like_YD-shell"/>
</dbReference>
<keyword evidence="1" id="KW-0677">Repeat</keyword>
<keyword evidence="6" id="KW-1185">Reference proteome</keyword>
<dbReference type="PANTHER" id="PTHR32305">
    <property type="match status" value="1"/>
</dbReference>
<evidence type="ECO:0000259" key="4">
    <source>
        <dbReference type="Pfam" id="PF25023"/>
    </source>
</evidence>
<dbReference type="RefSeq" id="WP_377725774.1">
    <property type="nucleotide sequence ID" value="NZ_JBHSEW010000007.1"/>
</dbReference>
<feature type="domain" description="T6SS Phospholipase effector Tle1-like catalytic" evidence="3">
    <location>
        <begin position="503"/>
        <end position="787"/>
    </location>
</feature>
<feature type="region of interest" description="Disordered" evidence="2">
    <location>
        <begin position="860"/>
        <end position="879"/>
    </location>
</feature>
<evidence type="ECO:0000313" key="6">
    <source>
        <dbReference type="Proteomes" id="UP001595967"/>
    </source>
</evidence>
<dbReference type="Pfam" id="PF09994">
    <property type="entry name" value="T6SS_Tle1-like_cat"/>
    <property type="match status" value="1"/>
</dbReference>
<evidence type="ECO:0000256" key="2">
    <source>
        <dbReference type="SAM" id="MobiDB-lite"/>
    </source>
</evidence>
<organism evidence="5 6">
    <name type="scientific">Comamonas nitrativorans</name>
    <dbReference type="NCBI Taxonomy" id="108437"/>
    <lineage>
        <taxon>Bacteria</taxon>
        <taxon>Pseudomonadati</taxon>
        <taxon>Pseudomonadota</taxon>
        <taxon>Betaproteobacteria</taxon>
        <taxon>Burkholderiales</taxon>
        <taxon>Comamonadaceae</taxon>
        <taxon>Comamonas</taxon>
    </lineage>
</organism>